<dbReference type="Proteomes" id="UP000204225">
    <property type="component" value="Segment"/>
</dbReference>
<sequence>METDKLQKKDLELQSNKDILMYYQTSIRNVALTTAVSFAALGYSRFYRGKSSIYSSGLALVSLLIIAASCILNINLYNLMEQHARIDNSLTSANNYLIVNKIFMISHSMIILFGLYTFYRLITGKKFD</sequence>
<name>A0AC59EWZ5_9VIRU</name>
<dbReference type="EMBL" id="KC662249">
    <property type="protein sequence ID" value="AGM15466.1"/>
    <property type="molecule type" value="Genomic_DNA"/>
</dbReference>
<protein>
    <submittedName>
        <fullName evidence="1">Uncharacterized protein</fullName>
    </submittedName>
</protein>
<evidence type="ECO:0000313" key="1">
    <source>
        <dbReference type="EMBL" id="AGM15466.1"/>
    </source>
</evidence>
<evidence type="ECO:0000313" key="2">
    <source>
        <dbReference type="Proteomes" id="UP000204225"/>
    </source>
</evidence>
<accession>A0AC59EWZ5</accession>
<organism evidence="1 2">
    <name type="scientific">Phaeocystis globosa virus PgV-16T</name>
    <dbReference type="NCBI Taxonomy" id="3071227"/>
    <lineage>
        <taxon>Viruses</taxon>
        <taxon>Varidnaviria</taxon>
        <taxon>Bamfordvirae</taxon>
        <taxon>Nucleocytoviricota</taxon>
        <taxon>Megaviricetes</taxon>
        <taxon>Imitervirales</taxon>
        <taxon>Mesomimiviridae</taxon>
        <taxon>Tethysvirus</taxon>
        <taxon>Tethysvirus hollandense</taxon>
    </lineage>
</organism>
<gene>
    <name evidence="1" type="ORF">PGCG_00155</name>
</gene>
<keyword evidence="2" id="KW-1185">Reference proteome</keyword>
<reference evidence="1 2" key="1">
    <citation type="journal article" date="2013" name="Proc. Natl. Acad. Sci. U.S.A.">
        <title>Genome of Phaeocystis globosa virus PgV-16T highlights the common ancestry of the largest known DNA viruses infecting eukaryotes.</title>
        <authorList>
            <person name="Santini S."/>
            <person name="Jeudy S."/>
            <person name="Bartoli J."/>
            <person name="Poirot O."/>
            <person name="Lescot M."/>
            <person name="Abergel C."/>
            <person name="Barbe V."/>
            <person name="Wommack K.E."/>
            <person name="Noordeloos A.A."/>
            <person name="Brussaard C.P."/>
            <person name="Claverie J.M."/>
        </authorList>
    </citation>
    <scope>NUCLEOTIDE SEQUENCE [LARGE SCALE GENOMIC DNA]</scope>
    <source>
        <strain evidence="1 2">16T</strain>
    </source>
</reference>
<proteinExistence type="predicted"/>